<evidence type="ECO:0000256" key="3">
    <source>
        <dbReference type="ARBA" id="ARBA00012182"/>
    </source>
</evidence>
<feature type="compositionally biased region" description="Basic residues" evidence="18">
    <location>
        <begin position="907"/>
        <end position="920"/>
    </location>
</feature>
<feature type="compositionally biased region" description="Basic and acidic residues" evidence="18">
    <location>
        <begin position="738"/>
        <end position="755"/>
    </location>
</feature>
<feature type="compositionally biased region" description="Basic and acidic residues" evidence="18">
    <location>
        <begin position="696"/>
        <end position="720"/>
    </location>
</feature>
<keyword evidence="9 16" id="KW-0156">Chromatin regulator</keyword>
<feature type="compositionally biased region" description="Basic and acidic residues" evidence="18">
    <location>
        <begin position="388"/>
        <end position="409"/>
    </location>
</feature>
<dbReference type="Gene3D" id="3.30.70.330">
    <property type="match status" value="1"/>
</dbReference>
<keyword evidence="10 16" id="KW-0539">Nucleus</keyword>
<evidence type="ECO:0000256" key="15">
    <source>
        <dbReference type="ARBA" id="ARBA00049129"/>
    </source>
</evidence>
<evidence type="ECO:0000256" key="10">
    <source>
        <dbReference type="ARBA" id="ARBA00023242"/>
    </source>
</evidence>
<feature type="compositionally biased region" description="Basic and acidic residues" evidence="18">
    <location>
        <begin position="37"/>
        <end position="48"/>
    </location>
</feature>
<comment type="catalytic activity">
    <reaction evidence="13 16">
        <text>L-lysyl(4)-[histone H3] + 3 S-adenosyl-L-methionine = N(6),N(6),N(6)-trimethyl-L-lysyl(4)-[histone H3] + 3 S-adenosyl-L-homocysteine + 3 H(+)</text>
        <dbReference type="Rhea" id="RHEA:60260"/>
        <dbReference type="Rhea" id="RHEA-COMP:15537"/>
        <dbReference type="Rhea" id="RHEA-COMP:15547"/>
        <dbReference type="ChEBI" id="CHEBI:15378"/>
        <dbReference type="ChEBI" id="CHEBI:29969"/>
        <dbReference type="ChEBI" id="CHEBI:57856"/>
        <dbReference type="ChEBI" id="CHEBI:59789"/>
        <dbReference type="ChEBI" id="CHEBI:61961"/>
        <dbReference type="EC" id="2.1.1.354"/>
    </reaction>
</comment>
<comment type="catalytic activity">
    <reaction evidence="14">
        <text>N(6)-methyl-L-lysyl(4)-[histone H3] + S-adenosyl-L-methionine = N(6),N(6)-dimethyl-L-lysyl(4)-[histone H3] + S-adenosyl-L-homocysteine + H(+)</text>
        <dbReference type="Rhea" id="RHEA:60268"/>
        <dbReference type="Rhea" id="RHEA-COMP:15540"/>
        <dbReference type="Rhea" id="RHEA-COMP:15543"/>
        <dbReference type="ChEBI" id="CHEBI:15378"/>
        <dbReference type="ChEBI" id="CHEBI:57856"/>
        <dbReference type="ChEBI" id="CHEBI:59789"/>
        <dbReference type="ChEBI" id="CHEBI:61929"/>
        <dbReference type="ChEBI" id="CHEBI:61976"/>
    </reaction>
</comment>
<sequence length="1303" mass="145625">MSRSSKGFADFFPTAPSVLQQKRSRAAQDRKRAKPKPVGEPDVARDPSKPAGHASIHSRPGEAAYVNGVNGEDVIADACSMIQDEIESTHGDLLNGVGSASSTSTVSSVFSTSHRVTGMAHQTGTHNATALTPLTNTDSSPPGKGMSPPYSRVNHNTDIVPSASSRSPLQHSAAAATVALTPINTPPLADTQAGSTNREIKGYRAIYDPDLDKKLSSKEKKTLKVKYKAFGEEEDEAPPPDPRLRIANYDKGAANKQKHRLRLSPYSLKPYTYDAETSYGPGPPTRIVVTGFDPLTPISQIHHLFSSFGEIQEISNKTHPVNGSFLGVCLIKYKDSKSVRGGPAISAVDAARKAHNECRKGEQRVGLNRVLAELDRDGSICRRSMAKAMDKQRPKTDPEPREKEAKDTVADNAPPPSAPKGPSGKSSCRPTAPPPPPPPEGPRVIVKPVAPSNVEEKPILEQIKRDPYIFIAHCYVPVLSTTIPHLKRRLKIFNWKDVRCDKSGYYITFDDSRRGEEEAAKCFKMCHMTQLFTYIMNMECQQYGNPNYERSPSPERVIAEQRAKAERERLQKEEELEIEEEKKQRARDLDPVREVVEIARRELRDKLLEDVKSRIAAPALYEFLDPERHVAKRRKLNIEDPNDGKRPSIYLERADDTPPIGTPDSRAEVYPSGRRPLATSTLNITALPRIRKGTGTKRENVGFTDERRKQRVAKKADIRPLHHRLHQFHDDDEESEEDERRTTFTRDTEERDSRPVSRMSMSSMVSDDEDQQSTPRKSHRDQKGPSWGGVSDDEDVVDAPPIDSDIGQGVSEHTLFADLERTANKLPPTSRKRKRLLKELAARKKQKEDDELFGIGNDEPDLIVSIPASIRDSPIVEVKLLAEDSGLETGSKEASETPDRDYEMAKGKQKKTRPKKKTKKQIFEEREALKKEQAKAQLEDLLAAVPEAQEIEDGAEPEIEEEPRAEVEWGVSTDVPRRTVEDEEDIILDLDGWQNLVKDAEDLRFLKEVLDDRLAAPLGNISAWAWKQKEIKALNRGGERGVVRTPTTINGYYVPNDSGSARTEGIKKILESEKSKYLPHRIKVQKAREEREAQAKENPTAAAAEAAKLAAAKIVSKSSSRSNRVNNRRLVADIAAQKQVLATSNGEGDVLRFNQLKKRKKPVKFARSAIHNWGLYAMENIAANDMIIEYVGEKVRQPVADMRERRYLKSGIGSSYLFRIDENTVIDATKRGGIARFINHSCTPNCTAKIIKVEGSKRIVIYALRDIGQNEELTYDYKFEREWDSDDRIPCLCGSTGCKGFLN</sequence>
<evidence type="ECO:0000256" key="16">
    <source>
        <dbReference type="PIRNR" id="PIRNR037104"/>
    </source>
</evidence>
<evidence type="ECO:0000256" key="9">
    <source>
        <dbReference type="ARBA" id="ARBA00022853"/>
    </source>
</evidence>
<comment type="function">
    <text evidence="11">Catalytic component of the COMPASS (Set1C) complex that specifically mono-, di- and trimethylates histone H3 to form H3K4me1/2/3. Binds RNAs which might negatively affect its histone methyltransferase activity. COMPASS recognizes ubiquitinated H2B on one face of the nucleosome which stimulates the methylation of H3 on the opposing face.</text>
</comment>
<feature type="compositionally biased region" description="Low complexity" evidence="18">
    <location>
        <begin position="756"/>
        <end position="765"/>
    </location>
</feature>
<dbReference type="InterPro" id="IPR003616">
    <property type="entry name" value="Post-SET_dom"/>
</dbReference>
<evidence type="ECO:0000256" key="6">
    <source>
        <dbReference type="ARBA" id="ARBA00022603"/>
    </source>
</evidence>
<dbReference type="GO" id="GO:0032259">
    <property type="term" value="P:methylation"/>
    <property type="evidence" value="ECO:0007669"/>
    <property type="project" value="UniProtKB-KW"/>
</dbReference>
<dbReference type="InterPro" id="IPR024636">
    <property type="entry name" value="SET_assoc"/>
</dbReference>
<dbReference type="InterPro" id="IPR012677">
    <property type="entry name" value="Nucleotide-bd_a/b_plait_sf"/>
</dbReference>
<reference evidence="22" key="1">
    <citation type="submission" date="2017-03" db="EMBL/GenBank/DDBJ databases">
        <authorList>
            <person name="Sharma R."/>
            <person name="Thines M."/>
        </authorList>
    </citation>
    <scope>NUCLEOTIDE SEQUENCE [LARGE SCALE GENOMIC DNA]</scope>
</reference>
<evidence type="ECO:0000259" key="20">
    <source>
        <dbReference type="PROSITE" id="PS50868"/>
    </source>
</evidence>
<evidence type="ECO:0000256" key="11">
    <source>
        <dbReference type="ARBA" id="ARBA00044492"/>
    </source>
</evidence>
<evidence type="ECO:0000256" key="2">
    <source>
        <dbReference type="ARBA" id="ARBA00004286"/>
    </source>
</evidence>
<feature type="compositionally biased region" description="Basic and acidic residues" evidence="18">
    <location>
        <begin position="890"/>
        <end position="906"/>
    </location>
</feature>
<evidence type="ECO:0000313" key="22">
    <source>
        <dbReference type="Proteomes" id="UP000192927"/>
    </source>
</evidence>
<dbReference type="PANTHER" id="PTHR45814">
    <property type="entry name" value="HISTONE-LYSINE N-METHYLTRANSFERASE SETD1"/>
    <property type="match status" value="1"/>
</dbReference>
<dbReference type="Pfam" id="PF00856">
    <property type="entry name" value="SET"/>
    <property type="match status" value="1"/>
</dbReference>
<evidence type="ECO:0000256" key="4">
    <source>
        <dbReference type="ARBA" id="ARBA00015839"/>
    </source>
</evidence>
<evidence type="ECO:0000256" key="13">
    <source>
        <dbReference type="ARBA" id="ARBA00047571"/>
    </source>
</evidence>
<keyword evidence="6 16" id="KW-0489">Methyltransferase</keyword>
<protein>
    <recommendedName>
        <fullName evidence="4 16">Histone-lysine N-methyltransferase, H3 lysine-4 specific</fullName>
        <ecNumber evidence="3 16">2.1.1.354</ecNumber>
    </recommendedName>
</protein>
<evidence type="ECO:0000256" key="17">
    <source>
        <dbReference type="SAM" id="Coils"/>
    </source>
</evidence>
<evidence type="ECO:0000256" key="5">
    <source>
        <dbReference type="ARBA" id="ARBA00022454"/>
    </source>
</evidence>
<feature type="compositionally biased region" description="Polar residues" evidence="18">
    <location>
        <begin position="128"/>
        <end position="140"/>
    </location>
</feature>
<dbReference type="GO" id="GO:0140999">
    <property type="term" value="F:histone H3K4 trimethyltransferase activity"/>
    <property type="evidence" value="ECO:0007669"/>
    <property type="project" value="UniProtKB-EC"/>
</dbReference>
<dbReference type="SUPFAM" id="SSF54928">
    <property type="entry name" value="RNA-binding domain, RBD"/>
    <property type="match status" value="1"/>
</dbReference>
<dbReference type="InterPro" id="IPR044570">
    <property type="entry name" value="Set1-like"/>
</dbReference>
<dbReference type="GO" id="GO:0003676">
    <property type="term" value="F:nucleic acid binding"/>
    <property type="evidence" value="ECO:0007669"/>
    <property type="project" value="InterPro"/>
</dbReference>
<dbReference type="SMART" id="SM00508">
    <property type="entry name" value="PostSET"/>
    <property type="match status" value="1"/>
</dbReference>
<dbReference type="EMBL" id="FWEW01000043">
    <property type="protein sequence ID" value="SLM33487.1"/>
    <property type="molecule type" value="Genomic_DNA"/>
</dbReference>
<evidence type="ECO:0000256" key="14">
    <source>
        <dbReference type="ARBA" id="ARBA00047583"/>
    </source>
</evidence>
<evidence type="ECO:0000256" key="8">
    <source>
        <dbReference type="ARBA" id="ARBA00022691"/>
    </source>
</evidence>
<keyword evidence="8 16" id="KW-0949">S-adenosyl-L-methionine</keyword>
<dbReference type="InterPro" id="IPR046341">
    <property type="entry name" value="SET_dom_sf"/>
</dbReference>
<dbReference type="Gene3D" id="2.170.270.10">
    <property type="entry name" value="SET domain"/>
    <property type="match status" value="1"/>
</dbReference>
<name>A0A1W5CRL7_9LECA</name>
<dbReference type="CDD" id="cd20072">
    <property type="entry name" value="SET_SET1"/>
    <property type="match status" value="1"/>
</dbReference>
<comment type="subunit">
    <text evidence="16">Component of the COMPASS (Set1C) complex.</text>
</comment>
<dbReference type="InterPro" id="IPR001214">
    <property type="entry name" value="SET_dom"/>
</dbReference>
<dbReference type="PROSITE" id="PS51572">
    <property type="entry name" value="SAM_MT43_1"/>
    <property type="match status" value="1"/>
</dbReference>
<feature type="compositionally biased region" description="Basic and acidic residues" evidence="18">
    <location>
        <begin position="637"/>
        <end position="656"/>
    </location>
</feature>
<feature type="region of interest" description="Disordered" evidence="18">
    <location>
        <begin position="1"/>
        <end position="63"/>
    </location>
</feature>
<dbReference type="Pfam" id="PF11767">
    <property type="entry name" value="SET_assoc"/>
    <property type="match status" value="1"/>
</dbReference>
<dbReference type="InterPro" id="IPR024657">
    <property type="entry name" value="COMPASS_Set1_N-SET"/>
</dbReference>
<organism evidence="21 22">
    <name type="scientific">Lasallia pustulata</name>
    <dbReference type="NCBI Taxonomy" id="136370"/>
    <lineage>
        <taxon>Eukaryota</taxon>
        <taxon>Fungi</taxon>
        <taxon>Dikarya</taxon>
        <taxon>Ascomycota</taxon>
        <taxon>Pezizomycotina</taxon>
        <taxon>Lecanoromycetes</taxon>
        <taxon>OSLEUM clade</taxon>
        <taxon>Umbilicariomycetidae</taxon>
        <taxon>Umbilicariales</taxon>
        <taxon>Umbilicariaceae</taxon>
        <taxon>Lasallia</taxon>
    </lineage>
</organism>
<evidence type="ECO:0000256" key="7">
    <source>
        <dbReference type="ARBA" id="ARBA00022679"/>
    </source>
</evidence>
<dbReference type="InterPro" id="IPR017111">
    <property type="entry name" value="Set1_fungi"/>
</dbReference>
<comment type="function">
    <text evidence="16">Catalytic component of the COMPASS (Set1C) complex that specifically mono-, di- and trimethylates histone H3 to form H3K4me1/2/3. COMPASS recognizes ubiquitinated H2B on one face of the nucleosome which stimulates the methylation of H3 on the opposing face.</text>
</comment>
<dbReference type="SMART" id="SM01291">
    <property type="entry name" value="N-SET"/>
    <property type="match status" value="1"/>
</dbReference>
<dbReference type="Proteomes" id="UP000192927">
    <property type="component" value="Unassembled WGS sequence"/>
</dbReference>
<feature type="region of interest" description="Disordered" evidence="18">
    <location>
        <begin position="886"/>
        <end position="921"/>
    </location>
</feature>
<keyword evidence="22" id="KW-1185">Reference proteome</keyword>
<dbReference type="GO" id="GO:0005694">
    <property type="term" value="C:chromosome"/>
    <property type="evidence" value="ECO:0007669"/>
    <property type="project" value="UniProtKB-SubCell"/>
</dbReference>
<feature type="region of interest" description="Disordered" evidence="18">
    <location>
        <begin position="637"/>
        <end position="813"/>
    </location>
</feature>
<keyword evidence="5 16" id="KW-0158">Chromosome</keyword>
<evidence type="ECO:0000313" key="21">
    <source>
        <dbReference type="EMBL" id="SLM33487.1"/>
    </source>
</evidence>
<dbReference type="PROSITE" id="PS50280">
    <property type="entry name" value="SET"/>
    <property type="match status" value="1"/>
</dbReference>
<feature type="coiled-coil region" evidence="17">
    <location>
        <begin position="556"/>
        <end position="589"/>
    </location>
</feature>
<dbReference type="EC" id="2.1.1.354" evidence="3 16"/>
<dbReference type="PANTHER" id="PTHR45814:SF2">
    <property type="entry name" value="HISTONE-LYSINE N-METHYLTRANSFERASE SETD1"/>
    <property type="match status" value="1"/>
</dbReference>
<dbReference type="Pfam" id="PF11764">
    <property type="entry name" value="N-SET"/>
    <property type="match status" value="1"/>
</dbReference>
<dbReference type="InterPro" id="IPR035979">
    <property type="entry name" value="RBD_domain_sf"/>
</dbReference>
<dbReference type="SMART" id="SM00317">
    <property type="entry name" value="SET"/>
    <property type="match status" value="1"/>
</dbReference>
<keyword evidence="17" id="KW-0175">Coiled coil</keyword>
<feature type="domain" description="SET" evidence="19">
    <location>
        <begin position="1161"/>
        <end position="1278"/>
    </location>
</feature>
<comment type="subcellular location">
    <subcellularLocation>
        <location evidence="2">Chromosome</location>
    </subcellularLocation>
    <subcellularLocation>
        <location evidence="1 16">Nucleus</location>
    </subcellularLocation>
</comment>
<evidence type="ECO:0000256" key="18">
    <source>
        <dbReference type="SAM" id="MobiDB-lite"/>
    </source>
</evidence>
<comment type="catalytic activity">
    <reaction evidence="15">
        <text>N(6),N(6)-dimethyl-L-lysyl(4)-[histone H3] + S-adenosyl-L-methionine = N(6),N(6),N(6)-trimethyl-L-lysyl(4)-[histone H3] + S-adenosyl-L-homocysteine + H(+)</text>
        <dbReference type="Rhea" id="RHEA:60272"/>
        <dbReference type="Rhea" id="RHEA-COMP:15537"/>
        <dbReference type="Rhea" id="RHEA-COMP:15540"/>
        <dbReference type="ChEBI" id="CHEBI:15378"/>
        <dbReference type="ChEBI" id="CHEBI:57856"/>
        <dbReference type="ChEBI" id="CHEBI:59789"/>
        <dbReference type="ChEBI" id="CHEBI:61961"/>
        <dbReference type="ChEBI" id="CHEBI:61976"/>
    </reaction>
</comment>
<keyword evidence="7 16" id="KW-0808">Transferase</keyword>
<dbReference type="GO" id="GO:0048188">
    <property type="term" value="C:Set1C/COMPASS complex"/>
    <property type="evidence" value="ECO:0007669"/>
    <property type="project" value="InterPro"/>
</dbReference>
<comment type="subunit">
    <text evidence="12">Component of the Set1C/COMPASS complex.</text>
</comment>
<feature type="region of interest" description="Disordered" evidence="18">
    <location>
        <begin position="128"/>
        <end position="147"/>
    </location>
</feature>
<proteinExistence type="predicted"/>
<dbReference type="SUPFAM" id="SSF82199">
    <property type="entry name" value="SET domain"/>
    <property type="match status" value="1"/>
</dbReference>
<dbReference type="PROSITE" id="PS50868">
    <property type="entry name" value="POST_SET"/>
    <property type="match status" value="1"/>
</dbReference>
<evidence type="ECO:0000256" key="1">
    <source>
        <dbReference type="ARBA" id="ARBA00004123"/>
    </source>
</evidence>
<feature type="region of interest" description="Disordered" evidence="18">
    <location>
        <begin position="384"/>
        <end position="446"/>
    </location>
</feature>
<feature type="compositionally biased region" description="Pro residues" evidence="18">
    <location>
        <begin position="431"/>
        <end position="441"/>
    </location>
</feature>
<accession>A0A1W5CRL7</accession>
<evidence type="ECO:0000256" key="12">
    <source>
        <dbReference type="ARBA" id="ARBA00044515"/>
    </source>
</evidence>
<feature type="domain" description="Post-SET" evidence="20">
    <location>
        <begin position="1287"/>
        <end position="1303"/>
    </location>
</feature>
<evidence type="ECO:0000259" key="19">
    <source>
        <dbReference type="PROSITE" id="PS50280"/>
    </source>
</evidence>
<dbReference type="PIRSF" id="PIRSF037104">
    <property type="entry name" value="Histone_H3-K4_mtfrase_Set1_fun"/>
    <property type="match status" value="1"/>
</dbReference>